<feature type="transmembrane region" description="Helical" evidence="4">
    <location>
        <begin position="118"/>
        <end position="141"/>
    </location>
</feature>
<evidence type="ECO:0000256" key="1">
    <source>
        <dbReference type="ARBA" id="ARBA00022692"/>
    </source>
</evidence>
<dbReference type="Pfam" id="PF07690">
    <property type="entry name" value="MFS_1"/>
    <property type="match status" value="1"/>
</dbReference>
<feature type="transmembrane region" description="Helical" evidence="4">
    <location>
        <begin position="53"/>
        <end position="73"/>
    </location>
</feature>
<evidence type="ECO:0000313" key="7">
    <source>
        <dbReference type="Proteomes" id="UP001597115"/>
    </source>
</evidence>
<dbReference type="InterPro" id="IPR036259">
    <property type="entry name" value="MFS_trans_sf"/>
</dbReference>
<keyword evidence="7" id="KW-1185">Reference proteome</keyword>
<feature type="transmembrane region" description="Helical" evidence="4">
    <location>
        <begin position="12"/>
        <end position="33"/>
    </location>
</feature>
<organism evidence="6 7">
    <name type="scientific">Sphingomonas tabacisoli</name>
    <dbReference type="NCBI Taxonomy" id="2249466"/>
    <lineage>
        <taxon>Bacteria</taxon>
        <taxon>Pseudomonadati</taxon>
        <taxon>Pseudomonadota</taxon>
        <taxon>Alphaproteobacteria</taxon>
        <taxon>Sphingomonadales</taxon>
        <taxon>Sphingomonadaceae</taxon>
        <taxon>Sphingomonas</taxon>
    </lineage>
</organism>
<sequence length="402" mass="41016">MSAAARERSESGAALILRLMPIAAAVFVCFFIIGMAMPVLPVYVHDCLGMGTFIVGLIAGSQFTASLISRFWAGRFADARGAKRAMVIGLVTAAFSGLIYLVSLRIAGAVTWSTVVLLLGRGVLGAAESFVITGALSWGLAIGGPDNSGTVMAWLGMPMYAAFAAGAPAGSSLYATNGFGAIAWATVLAPLVALMAIGARRGVRPARATPPSLKSVAGAVVAPGMGLALSSIGFGAITIFTALMFNQRGWSGAWIAVSALSIAFILARVLFGHLPDRLGGTRVAVMSAVIEAVGLILIWAASSPSLVFAGAALTGLGYSLVYPAFGVEAVRRAPPQSGGLVMGAYTACLDLGLGIGGPLLGLVAARWSLSATFLASSIIVLGAIFVAMQLMARNRMQRGMTA</sequence>
<dbReference type="PROSITE" id="PS50850">
    <property type="entry name" value="MFS"/>
    <property type="match status" value="1"/>
</dbReference>
<feature type="transmembrane region" description="Helical" evidence="4">
    <location>
        <begin position="153"/>
        <end position="175"/>
    </location>
</feature>
<feature type="transmembrane region" description="Helical" evidence="4">
    <location>
        <begin position="251"/>
        <end position="271"/>
    </location>
</feature>
<evidence type="ECO:0000256" key="2">
    <source>
        <dbReference type="ARBA" id="ARBA00022989"/>
    </source>
</evidence>
<evidence type="ECO:0000259" key="5">
    <source>
        <dbReference type="PROSITE" id="PS50850"/>
    </source>
</evidence>
<dbReference type="InterPro" id="IPR052714">
    <property type="entry name" value="MFS_Exporter"/>
</dbReference>
<dbReference type="NCBIfam" id="NF003477">
    <property type="entry name" value="PRK05122.1"/>
    <property type="match status" value="1"/>
</dbReference>
<feature type="transmembrane region" description="Helical" evidence="4">
    <location>
        <begin position="85"/>
        <end position="106"/>
    </location>
</feature>
<name>A0ABW4I8P8_9SPHN</name>
<evidence type="ECO:0000313" key="6">
    <source>
        <dbReference type="EMBL" id="MFD1613174.1"/>
    </source>
</evidence>
<feature type="transmembrane region" description="Helical" evidence="4">
    <location>
        <begin position="181"/>
        <end position="199"/>
    </location>
</feature>
<feature type="transmembrane region" description="Helical" evidence="4">
    <location>
        <begin position="307"/>
        <end position="327"/>
    </location>
</feature>
<dbReference type="EMBL" id="JBHUDY010000002">
    <property type="protein sequence ID" value="MFD1613174.1"/>
    <property type="molecule type" value="Genomic_DNA"/>
</dbReference>
<dbReference type="InterPro" id="IPR011701">
    <property type="entry name" value="MFS"/>
</dbReference>
<dbReference type="SUPFAM" id="SSF103473">
    <property type="entry name" value="MFS general substrate transporter"/>
    <property type="match status" value="1"/>
</dbReference>
<feature type="transmembrane region" description="Helical" evidence="4">
    <location>
        <begin position="339"/>
        <end position="365"/>
    </location>
</feature>
<dbReference type="PANTHER" id="PTHR23531:SF1">
    <property type="entry name" value="QUINOLENE RESISTANCE PROTEIN NORA"/>
    <property type="match status" value="1"/>
</dbReference>
<feature type="transmembrane region" description="Helical" evidence="4">
    <location>
        <begin position="371"/>
        <end position="392"/>
    </location>
</feature>
<dbReference type="RefSeq" id="WP_380890996.1">
    <property type="nucleotide sequence ID" value="NZ_JBHUDY010000002.1"/>
</dbReference>
<gene>
    <name evidence="6" type="ORF">ACFSCW_15320</name>
</gene>
<comment type="caution">
    <text evidence="6">The sequence shown here is derived from an EMBL/GenBank/DDBJ whole genome shotgun (WGS) entry which is preliminary data.</text>
</comment>
<protein>
    <submittedName>
        <fullName evidence="6">Arabinose transporter</fullName>
    </submittedName>
</protein>
<keyword evidence="3 4" id="KW-0472">Membrane</keyword>
<dbReference type="PANTHER" id="PTHR23531">
    <property type="entry name" value="QUINOLENE RESISTANCE PROTEIN NORA"/>
    <property type="match status" value="1"/>
</dbReference>
<evidence type="ECO:0000256" key="3">
    <source>
        <dbReference type="ARBA" id="ARBA00023136"/>
    </source>
</evidence>
<feature type="domain" description="Major facilitator superfamily (MFS) profile" evidence="5">
    <location>
        <begin position="212"/>
        <end position="402"/>
    </location>
</feature>
<dbReference type="Proteomes" id="UP001597115">
    <property type="component" value="Unassembled WGS sequence"/>
</dbReference>
<accession>A0ABW4I8P8</accession>
<dbReference type="NCBIfam" id="NF009048">
    <property type="entry name" value="PRK12382.1"/>
    <property type="match status" value="1"/>
</dbReference>
<keyword evidence="2 4" id="KW-1133">Transmembrane helix</keyword>
<reference evidence="7" key="1">
    <citation type="journal article" date="2019" name="Int. J. Syst. Evol. Microbiol.">
        <title>The Global Catalogue of Microorganisms (GCM) 10K type strain sequencing project: providing services to taxonomists for standard genome sequencing and annotation.</title>
        <authorList>
            <consortium name="The Broad Institute Genomics Platform"/>
            <consortium name="The Broad Institute Genome Sequencing Center for Infectious Disease"/>
            <person name="Wu L."/>
            <person name="Ma J."/>
        </authorList>
    </citation>
    <scope>NUCLEOTIDE SEQUENCE [LARGE SCALE GENOMIC DNA]</scope>
    <source>
        <strain evidence="7">CGMCC 1.16275</strain>
    </source>
</reference>
<proteinExistence type="predicted"/>
<feature type="transmembrane region" description="Helical" evidence="4">
    <location>
        <begin position="283"/>
        <end position="301"/>
    </location>
</feature>
<dbReference type="InterPro" id="IPR020846">
    <property type="entry name" value="MFS_dom"/>
</dbReference>
<feature type="transmembrane region" description="Helical" evidence="4">
    <location>
        <begin position="220"/>
        <end position="245"/>
    </location>
</feature>
<dbReference type="Gene3D" id="1.20.1250.20">
    <property type="entry name" value="MFS general substrate transporter like domains"/>
    <property type="match status" value="1"/>
</dbReference>
<keyword evidence="1 4" id="KW-0812">Transmembrane</keyword>
<evidence type="ECO:0000256" key="4">
    <source>
        <dbReference type="SAM" id="Phobius"/>
    </source>
</evidence>